<accession>A0A8S3YAL1</accession>
<comment type="caution">
    <text evidence="2">The sequence shown here is derived from an EMBL/GenBank/DDBJ whole genome shotgun (WGS) entry which is preliminary data.</text>
</comment>
<proteinExistence type="predicted"/>
<evidence type="ECO:0000313" key="3">
    <source>
        <dbReference type="Proteomes" id="UP000691718"/>
    </source>
</evidence>
<reference evidence="2" key="1">
    <citation type="submission" date="2021-04" db="EMBL/GenBank/DDBJ databases">
        <authorList>
            <person name="Tunstrom K."/>
        </authorList>
    </citation>
    <scope>NUCLEOTIDE SEQUENCE</scope>
</reference>
<sequence>MEADLLFTESAGEEPILDEMSDLLHEQIDYEPSHILGKRGRNTSPSPKKAKESEQEGDWEEVKSSKERSKEIRGSIEVCITSKEKFPKQFTLAKLFNKYS</sequence>
<dbReference type="EMBL" id="CAJQZP010001697">
    <property type="protein sequence ID" value="CAG5059057.1"/>
    <property type="molecule type" value="Genomic_DNA"/>
</dbReference>
<feature type="compositionally biased region" description="Basic and acidic residues" evidence="1">
    <location>
        <begin position="49"/>
        <end position="72"/>
    </location>
</feature>
<dbReference type="AlphaFoldDB" id="A0A8S3YAL1"/>
<evidence type="ECO:0000313" key="2">
    <source>
        <dbReference type="EMBL" id="CAG5059057.1"/>
    </source>
</evidence>
<keyword evidence="3" id="KW-1185">Reference proteome</keyword>
<organism evidence="2 3">
    <name type="scientific">Parnassius apollo</name>
    <name type="common">Apollo butterfly</name>
    <name type="synonym">Papilio apollo</name>
    <dbReference type="NCBI Taxonomy" id="110799"/>
    <lineage>
        <taxon>Eukaryota</taxon>
        <taxon>Metazoa</taxon>
        <taxon>Ecdysozoa</taxon>
        <taxon>Arthropoda</taxon>
        <taxon>Hexapoda</taxon>
        <taxon>Insecta</taxon>
        <taxon>Pterygota</taxon>
        <taxon>Neoptera</taxon>
        <taxon>Endopterygota</taxon>
        <taxon>Lepidoptera</taxon>
        <taxon>Glossata</taxon>
        <taxon>Ditrysia</taxon>
        <taxon>Papilionoidea</taxon>
        <taxon>Papilionidae</taxon>
        <taxon>Parnassiinae</taxon>
        <taxon>Parnassini</taxon>
        <taxon>Parnassius</taxon>
        <taxon>Parnassius</taxon>
    </lineage>
</organism>
<dbReference type="Proteomes" id="UP000691718">
    <property type="component" value="Unassembled WGS sequence"/>
</dbReference>
<gene>
    <name evidence="2" type="ORF">PAPOLLO_LOCUS27853</name>
</gene>
<feature type="region of interest" description="Disordered" evidence="1">
    <location>
        <begin position="31"/>
        <end position="72"/>
    </location>
</feature>
<evidence type="ECO:0000256" key="1">
    <source>
        <dbReference type="SAM" id="MobiDB-lite"/>
    </source>
</evidence>
<protein>
    <submittedName>
        <fullName evidence="2">(apollo) hypothetical protein</fullName>
    </submittedName>
</protein>
<name>A0A8S3YAL1_PARAO</name>